<dbReference type="EMBL" id="CAEZYQ010000035">
    <property type="protein sequence ID" value="CAB4766464.1"/>
    <property type="molecule type" value="Genomic_DNA"/>
</dbReference>
<reference evidence="1" key="1">
    <citation type="submission" date="2020-05" db="EMBL/GenBank/DDBJ databases">
        <authorList>
            <person name="Chiriac C."/>
            <person name="Salcher M."/>
            <person name="Ghai R."/>
            <person name="Kavagutti S V."/>
        </authorList>
    </citation>
    <scope>NUCLEOTIDE SEQUENCE</scope>
</reference>
<proteinExistence type="predicted"/>
<name>A0A6J6V4E0_9ZZZZ</name>
<protein>
    <submittedName>
        <fullName evidence="1">Unannotated protein</fullName>
    </submittedName>
</protein>
<sequence>MRVVDESEANFILYVSNQSFDDEQVRLAVAVDGVTVVDDEFDVEGQHNWVQFPLQLAPGSHEITAQSDTEATLRESFETPRGGTRYAVIDHWTNRDDSAFFTWRFQRQVMAFY</sequence>
<gene>
    <name evidence="1" type="ORF">UFOPK2761_03100</name>
</gene>
<dbReference type="AlphaFoldDB" id="A0A6J6V4E0"/>
<accession>A0A6J6V4E0</accession>
<evidence type="ECO:0000313" key="1">
    <source>
        <dbReference type="EMBL" id="CAB4766464.1"/>
    </source>
</evidence>
<organism evidence="1">
    <name type="scientific">freshwater metagenome</name>
    <dbReference type="NCBI Taxonomy" id="449393"/>
    <lineage>
        <taxon>unclassified sequences</taxon>
        <taxon>metagenomes</taxon>
        <taxon>ecological metagenomes</taxon>
    </lineage>
</organism>